<organism evidence="18 19">
    <name type="scientific">Propionibacterium freudenreichii</name>
    <dbReference type="NCBI Taxonomy" id="1744"/>
    <lineage>
        <taxon>Bacteria</taxon>
        <taxon>Bacillati</taxon>
        <taxon>Actinomycetota</taxon>
        <taxon>Actinomycetes</taxon>
        <taxon>Propionibacteriales</taxon>
        <taxon>Propionibacteriaceae</taxon>
        <taxon>Propionibacterium</taxon>
    </lineage>
</organism>
<protein>
    <recommendedName>
        <fullName evidence="3 14">UDP-N-acetylmuramate--L-alanine ligase</fullName>
        <ecNumber evidence="3 14">6.3.2.8</ecNumber>
    </recommendedName>
    <alternativeName>
        <fullName evidence="14">UDP-N-acetylmuramoyl-L-alanine synthetase</fullName>
    </alternativeName>
</protein>
<feature type="domain" description="Mur ligase N-terminal catalytic" evidence="15">
    <location>
        <begin position="18"/>
        <end position="114"/>
    </location>
</feature>
<dbReference type="OMA" id="DITYQLR"/>
<keyword evidence="12 14" id="KW-0961">Cell wall biogenesis/degradation</keyword>
<keyword evidence="7 14" id="KW-0547">Nucleotide-binding</keyword>
<evidence type="ECO:0000256" key="14">
    <source>
        <dbReference type="HAMAP-Rule" id="MF_00046"/>
    </source>
</evidence>
<keyword evidence="10 14" id="KW-0573">Peptidoglycan synthesis</keyword>
<evidence type="ECO:0000256" key="7">
    <source>
        <dbReference type="ARBA" id="ARBA00022741"/>
    </source>
</evidence>
<dbReference type="NCBIfam" id="TIGR01082">
    <property type="entry name" value="murC"/>
    <property type="match status" value="1"/>
</dbReference>
<dbReference type="EMBL" id="LT618793">
    <property type="protein sequence ID" value="SCQ76876.1"/>
    <property type="molecule type" value="Genomic_DNA"/>
</dbReference>
<dbReference type="SUPFAM" id="SSF53244">
    <property type="entry name" value="MurD-like peptide ligases, peptide-binding domain"/>
    <property type="match status" value="1"/>
</dbReference>
<sequence>MSLREPIRLVRPSELGAVHFIAMGGSGMSGLALAYHELGVPVSGCDQVDSKTLEQLHDDGITIWVGHDPAQLKDVDTVVISSAIHPDNVELVAARERGLRVWHRSAALAALMLDHEAVSVAGTHGKTTTTAMIATMATTAGADPSYVVGSPLASTGESARIGKGTPFIVEADESDGSFLQYPTRIAVITNVEADHLDNWGSAEHYARGFERFATGPTVRDVVIDADDAGARELTGKLRRLASGPTVTTYGEADDADARLSDIEFSGMHSSATLHFQGHEYALRLSVPGRHNLWNAAAAFVTGRLLGLAADDLLRGAQAFAGTLRRFQPLGSATLPDGQVHVFDDYAHHPTEIRAALNAGRRVAGDHRLVACFQPHLYSRTREFATEFGRALALADLVVVTDIYGAREEPVPGVSGKLVADAAVEAGADTYYVPNKAELPVELAALVRGGDFVLTLGAGDVTLVGPMLLRLLRKRHSRENR</sequence>
<keyword evidence="9 14" id="KW-0133">Cell shape</keyword>
<dbReference type="Pfam" id="PF01225">
    <property type="entry name" value="Mur_ligase"/>
    <property type="match status" value="1"/>
</dbReference>
<dbReference type="GO" id="GO:0009252">
    <property type="term" value="P:peptidoglycan biosynthetic process"/>
    <property type="evidence" value="ECO:0007669"/>
    <property type="project" value="UniProtKB-UniRule"/>
</dbReference>
<name>A0A0A8R828_9ACTN</name>
<dbReference type="Pfam" id="PF02875">
    <property type="entry name" value="Mur_ligase_C"/>
    <property type="match status" value="1"/>
</dbReference>
<feature type="domain" description="Mur ligase C-terminal" evidence="16">
    <location>
        <begin position="324"/>
        <end position="458"/>
    </location>
</feature>
<dbReference type="Gene3D" id="3.40.1190.10">
    <property type="entry name" value="Mur-like, catalytic domain"/>
    <property type="match status" value="1"/>
</dbReference>
<evidence type="ECO:0000256" key="10">
    <source>
        <dbReference type="ARBA" id="ARBA00022984"/>
    </source>
</evidence>
<dbReference type="PANTHER" id="PTHR43445:SF3">
    <property type="entry name" value="UDP-N-ACETYLMURAMATE--L-ALANINE LIGASE"/>
    <property type="match status" value="1"/>
</dbReference>
<dbReference type="AlphaFoldDB" id="A0A0A8R828"/>
<comment type="similarity">
    <text evidence="14">Belongs to the MurCDEF family.</text>
</comment>
<dbReference type="GO" id="GO:0071555">
    <property type="term" value="P:cell wall organization"/>
    <property type="evidence" value="ECO:0007669"/>
    <property type="project" value="UniProtKB-KW"/>
</dbReference>
<dbReference type="GO" id="GO:0005524">
    <property type="term" value="F:ATP binding"/>
    <property type="evidence" value="ECO:0007669"/>
    <property type="project" value="UniProtKB-UniRule"/>
</dbReference>
<dbReference type="Pfam" id="PF08245">
    <property type="entry name" value="Mur_ligase_M"/>
    <property type="match status" value="1"/>
</dbReference>
<keyword evidence="4 14" id="KW-0963">Cytoplasm</keyword>
<proteinExistence type="inferred from homology"/>
<dbReference type="SUPFAM" id="SSF51984">
    <property type="entry name" value="MurCD N-terminal domain"/>
    <property type="match status" value="1"/>
</dbReference>
<dbReference type="GO" id="GO:0008360">
    <property type="term" value="P:regulation of cell shape"/>
    <property type="evidence" value="ECO:0007669"/>
    <property type="project" value="UniProtKB-KW"/>
</dbReference>
<evidence type="ECO:0000256" key="9">
    <source>
        <dbReference type="ARBA" id="ARBA00022960"/>
    </source>
</evidence>
<feature type="binding site" evidence="14">
    <location>
        <begin position="122"/>
        <end position="128"/>
    </location>
    <ligand>
        <name>ATP</name>
        <dbReference type="ChEBI" id="CHEBI:30616"/>
    </ligand>
</feature>
<dbReference type="GO" id="GO:0051301">
    <property type="term" value="P:cell division"/>
    <property type="evidence" value="ECO:0007669"/>
    <property type="project" value="UniProtKB-KW"/>
</dbReference>
<dbReference type="EC" id="6.3.2.8" evidence="3 14"/>
<dbReference type="InterPro" id="IPR000713">
    <property type="entry name" value="Mur_ligase_N"/>
</dbReference>
<evidence type="ECO:0000313" key="19">
    <source>
        <dbReference type="Proteomes" id="UP000250080"/>
    </source>
</evidence>
<feature type="domain" description="Mur ligase central" evidence="17">
    <location>
        <begin position="120"/>
        <end position="301"/>
    </location>
</feature>
<gene>
    <name evidence="14" type="primary">murC</name>
    <name evidence="18" type="ORF">PFR_JS23_717</name>
</gene>
<evidence type="ECO:0000256" key="2">
    <source>
        <dbReference type="ARBA" id="ARBA00004752"/>
    </source>
</evidence>
<keyword evidence="8 14" id="KW-0067">ATP-binding</keyword>
<evidence type="ECO:0000259" key="15">
    <source>
        <dbReference type="Pfam" id="PF01225"/>
    </source>
</evidence>
<evidence type="ECO:0000256" key="1">
    <source>
        <dbReference type="ARBA" id="ARBA00004496"/>
    </source>
</evidence>
<dbReference type="InterPro" id="IPR050061">
    <property type="entry name" value="MurCDEF_pg_biosynth"/>
</dbReference>
<dbReference type="InterPro" id="IPR005758">
    <property type="entry name" value="UDP-N-AcMur_Ala_ligase_MurC"/>
</dbReference>
<dbReference type="GeneID" id="61221819"/>
<dbReference type="HAMAP" id="MF_00046">
    <property type="entry name" value="MurC"/>
    <property type="match status" value="1"/>
</dbReference>
<dbReference type="UniPathway" id="UPA00219"/>
<dbReference type="SUPFAM" id="SSF53623">
    <property type="entry name" value="MurD-like peptide ligases, catalytic domain"/>
    <property type="match status" value="1"/>
</dbReference>
<evidence type="ECO:0000256" key="8">
    <source>
        <dbReference type="ARBA" id="ARBA00022840"/>
    </source>
</evidence>
<comment type="function">
    <text evidence="14">Cell wall formation.</text>
</comment>
<dbReference type="InterPro" id="IPR036565">
    <property type="entry name" value="Mur-like_cat_sf"/>
</dbReference>
<comment type="pathway">
    <text evidence="2 14">Cell wall biogenesis; peptidoglycan biosynthesis.</text>
</comment>
<evidence type="ECO:0000259" key="17">
    <source>
        <dbReference type="Pfam" id="PF08245"/>
    </source>
</evidence>
<evidence type="ECO:0000256" key="11">
    <source>
        <dbReference type="ARBA" id="ARBA00023306"/>
    </source>
</evidence>
<evidence type="ECO:0000259" key="16">
    <source>
        <dbReference type="Pfam" id="PF02875"/>
    </source>
</evidence>
<dbReference type="InterPro" id="IPR036615">
    <property type="entry name" value="Mur_ligase_C_dom_sf"/>
</dbReference>
<dbReference type="Gene3D" id="3.40.50.720">
    <property type="entry name" value="NAD(P)-binding Rossmann-like Domain"/>
    <property type="match status" value="1"/>
</dbReference>
<dbReference type="InterPro" id="IPR004101">
    <property type="entry name" value="Mur_ligase_C"/>
</dbReference>
<comment type="subcellular location">
    <subcellularLocation>
        <location evidence="1 14">Cytoplasm</location>
    </subcellularLocation>
</comment>
<evidence type="ECO:0000256" key="5">
    <source>
        <dbReference type="ARBA" id="ARBA00022598"/>
    </source>
</evidence>
<dbReference type="GO" id="GO:0005737">
    <property type="term" value="C:cytoplasm"/>
    <property type="evidence" value="ECO:0007669"/>
    <property type="project" value="UniProtKB-SubCell"/>
</dbReference>
<evidence type="ECO:0000256" key="3">
    <source>
        <dbReference type="ARBA" id="ARBA00012211"/>
    </source>
</evidence>
<comment type="catalytic activity">
    <reaction evidence="13 14">
        <text>UDP-N-acetyl-alpha-D-muramate + L-alanine + ATP = UDP-N-acetyl-alpha-D-muramoyl-L-alanine + ADP + phosphate + H(+)</text>
        <dbReference type="Rhea" id="RHEA:23372"/>
        <dbReference type="ChEBI" id="CHEBI:15378"/>
        <dbReference type="ChEBI" id="CHEBI:30616"/>
        <dbReference type="ChEBI" id="CHEBI:43474"/>
        <dbReference type="ChEBI" id="CHEBI:57972"/>
        <dbReference type="ChEBI" id="CHEBI:70757"/>
        <dbReference type="ChEBI" id="CHEBI:83898"/>
        <dbReference type="ChEBI" id="CHEBI:456216"/>
        <dbReference type="EC" id="6.3.2.8"/>
    </reaction>
</comment>
<evidence type="ECO:0000256" key="12">
    <source>
        <dbReference type="ARBA" id="ARBA00023316"/>
    </source>
</evidence>
<keyword evidence="5 14" id="KW-0436">Ligase</keyword>
<keyword evidence="11 14" id="KW-0131">Cell cycle</keyword>
<evidence type="ECO:0000256" key="13">
    <source>
        <dbReference type="ARBA" id="ARBA00047833"/>
    </source>
</evidence>
<dbReference type="Proteomes" id="UP000250080">
    <property type="component" value="Chromosome I"/>
</dbReference>
<keyword evidence="6 14" id="KW-0132">Cell division</keyword>
<dbReference type="InterPro" id="IPR013221">
    <property type="entry name" value="Mur_ligase_cen"/>
</dbReference>
<accession>A0A0A8R828</accession>
<evidence type="ECO:0000313" key="18">
    <source>
        <dbReference type="EMBL" id="SCQ76876.1"/>
    </source>
</evidence>
<dbReference type="PANTHER" id="PTHR43445">
    <property type="entry name" value="UDP-N-ACETYLMURAMATE--L-ALANINE LIGASE-RELATED"/>
    <property type="match status" value="1"/>
</dbReference>
<dbReference type="RefSeq" id="WP_013161414.1">
    <property type="nucleotide sequence ID" value="NZ_CCYQ01000035.1"/>
</dbReference>
<reference evidence="18 19" key="1">
    <citation type="submission" date="2016-09" db="EMBL/GenBank/DDBJ databases">
        <authorList>
            <person name="Laine KS P."/>
        </authorList>
    </citation>
    <scope>NUCLEOTIDE SEQUENCE [LARGE SCALE GENOMIC DNA]</scope>
    <source>
        <strain evidence="18">PFRJS-23</strain>
    </source>
</reference>
<dbReference type="OrthoDB" id="9804126at2"/>
<evidence type="ECO:0000256" key="4">
    <source>
        <dbReference type="ARBA" id="ARBA00022490"/>
    </source>
</evidence>
<dbReference type="Gene3D" id="3.90.190.20">
    <property type="entry name" value="Mur ligase, C-terminal domain"/>
    <property type="match status" value="1"/>
</dbReference>
<dbReference type="GO" id="GO:0008763">
    <property type="term" value="F:UDP-N-acetylmuramate-L-alanine ligase activity"/>
    <property type="evidence" value="ECO:0007669"/>
    <property type="project" value="UniProtKB-UniRule"/>
</dbReference>
<evidence type="ECO:0000256" key="6">
    <source>
        <dbReference type="ARBA" id="ARBA00022618"/>
    </source>
</evidence>